<keyword evidence="1 3" id="KW-0479">Metal-binding</keyword>
<dbReference type="GO" id="GO:0008270">
    <property type="term" value="F:zinc ion binding"/>
    <property type="evidence" value="ECO:0007669"/>
    <property type="project" value="UniProtKB-KW"/>
</dbReference>
<reference evidence="6" key="1">
    <citation type="submission" date="2020-11" db="EMBL/GenBank/DDBJ databases">
        <authorList>
            <person name="Tran Van P."/>
        </authorList>
    </citation>
    <scope>NUCLEOTIDE SEQUENCE</scope>
</reference>
<dbReference type="Proteomes" id="UP000759131">
    <property type="component" value="Unassembled WGS sequence"/>
</dbReference>
<feature type="coiled-coil region" evidence="4">
    <location>
        <begin position="136"/>
        <end position="163"/>
    </location>
</feature>
<keyword evidence="2" id="KW-0862">Zinc</keyword>
<sequence>MCSICQEIFNTPVTTTCCLQLFCEECITKWLTTNTTCPYDRKPLTRSGLSKPPRLVTNTLGRFKIRCDYWAHGCQDVVKLDDLTKHTVDCRYKDAKCPKCQCDRTSGHDCIVALLAESNQFKKKYSGELAVYKAFINKAKVEIEALKQALKRANDALKNAHATNNTDDEVHIPDHELLVVCRRQLSTPEFLTNTMDTEMTAKTLAIIRAQVTKQKNLFNVCKQIANDMDEEFGTSWHCLADRGKAGVAYYTPDRSTFMRVKIASITLILFRTVTSRLDSQIIDDDDIDIVQDDMKPIILEMVREITCEAIESADTLDEIAKNIKNKMKSRYYLYDWQCFVGLRNSIGRHVTYQPNSFISYDLDELRVVLFQA</sequence>
<dbReference type="SUPFAM" id="SSF54648">
    <property type="entry name" value="DLC"/>
    <property type="match status" value="2"/>
</dbReference>
<dbReference type="EMBL" id="CAJPIZ010000043">
    <property type="protein sequence ID" value="CAG2100194.1"/>
    <property type="molecule type" value="Genomic_DNA"/>
</dbReference>
<feature type="domain" description="RING-type" evidence="5">
    <location>
        <begin position="2"/>
        <end position="41"/>
    </location>
</feature>
<dbReference type="AlphaFoldDB" id="A0A7R9KB35"/>
<protein>
    <recommendedName>
        <fullName evidence="5">RING-type domain-containing protein</fullName>
    </recommendedName>
</protein>
<dbReference type="InterPro" id="IPR001841">
    <property type="entry name" value="Znf_RING"/>
</dbReference>
<gene>
    <name evidence="6" type="ORF">OSB1V03_LOCUS263</name>
</gene>
<evidence type="ECO:0000313" key="6">
    <source>
        <dbReference type="EMBL" id="CAD7619764.1"/>
    </source>
</evidence>
<dbReference type="EMBL" id="OC854618">
    <property type="protein sequence ID" value="CAD7619764.1"/>
    <property type="molecule type" value="Genomic_DNA"/>
</dbReference>
<evidence type="ECO:0000259" key="5">
    <source>
        <dbReference type="PROSITE" id="PS50089"/>
    </source>
</evidence>
<dbReference type="CDD" id="cd21450">
    <property type="entry name" value="DLC-like_DYNLL1-like"/>
    <property type="match status" value="1"/>
</dbReference>
<dbReference type="SMART" id="SM01375">
    <property type="entry name" value="Dynein_light"/>
    <property type="match status" value="2"/>
</dbReference>
<dbReference type="GO" id="GO:0007017">
    <property type="term" value="P:microtubule-based process"/>
    <property type="evidence" value="ECO:0007669"/>
    <property type="project" value="InterPro"/>
</dbReference>
<proteinExistence type="predicted"/>
<dbReference type="InterPro" id="IPR001372">
    <property type="entry name" value="Dynein_light_chain_typ-1/2"/>
</dbReference>
<keyword evidence="7" id="KW-1185">Reference proteome</keyword>
<feature type="non-terminal residue" evidence="6">
    <location>
        <position position="372"/>
    </location>
</feature>
<dbReference type="Gene3D" id="3.30.40.10">
    <property type="entry name" value="Zinc/RING finger domain, C3HC4 (zinc finger)"/>
    <property type="match status" value="2"/>
</dbReference>
<evidence type="ECO:0000256" key="1">
    <source>
        <dbReference type="ARBA" id="ARBA00022771"/>
    </source>
</evidence>
<evidence type="ECO:0000256" key="4">
    <source>
        <dbReference type="SAM" id="Coils"/>
    </source>
</evidence>
<keyword evidence="4" id="KW-0175">Coiled coil</keyword>
<dbReference type="InterPro" id="IPR013083">
    <property type="entry name" value="Znf_RING/FYVE/PHD"/>
</dbReference>
<dbReference type="GO" id="GO:0030286">
    <property type="term" value="C:dynein complex"/>
    <property type="evidence" value="ECO:0007669"/>
    <property type="project" value="InterPro"/>
</dbReference>
<organism evidence="6">
    <name type="scientific">Medioppia subpectinata</name>
    <dbReference type="NCBI Taxonomy" id="1979941"/>
    <lineage>
        <taxon>Eukaryota</taxon>
        <taxon>Metazoa</taxon>
        <taxon>Ecdysozoa</taxon>
        <taxon>Arthropoda</taxon>
        <taxon>Chelicerata</taxon>
        <taxon>Arachnida</taxon>
        <taxon>Acari</taxon>
        <taxon>Acariformes</taxon>
        <taxon>Sarcoptiformes</taxon>
        <taxon>Oribatida</taxon>
        <taxon>Brachypylina</taxon>
        <taxon>Oppioidea</taxon>
        <taxon>Oppiidae</taxon>
        <taxon>Medioppia</taxon>
    </lineage>
</organism>
<dbReference type="OrthoDB" id="6506853at2759"/>
<name>A0A7R9KB35_9ACAR</name>
<dbReference type="Pfam" id="PF01221">
    <property type="entry name" value="Dynein_light"/>
    <property type="match status" value="2"/>
</dbReference>
<dbReference type="Pfam" id="PF13923">
    <property type="entry name" value="zf-C3HC4_2"/>
    <property type="match status" value="1"/>
</dbReference>
<dbReference type="PANTHER" id="PTHR10131:SF94">
    <property type="entry name" value="TNF RECEPTOR-ASSOCIATED FACTOR 4"/>
    <property type="match status" value="1"/>
</dbReference>
<dbReference type="InterPro" id="IPR037177">
    <property type="entry name" value="DLC_sf"/>
</dbReference>
<dbReference type="Gene3D" id="3.30.740.10">
    <property type="entry name" value="Protein Inhibitor Of Neuronal Nitric Oxide Synthase"/>
    <property type="match status" value="2"/>
</dbReference>
<dbReference type="PROSITE" id="PS50089">
    <property type="entry name" value="ZF_RING_2"/>
    <property type="match status" value="1"/>
</dbReference>
<keyword evidence="1 3" id="KW-0863">Zinc-finger</keyword>
<evidence type="ECO:0000256" key="2">
    <source>
        <dbReference type="ARBA" id="ARBA00022833"/>
    </source>
</evidence>
<dbReference type="SUPFAM" id="SSF57850">
    <property type="entry name" value="RING/U-box"/>
    <property type="match status" value="1"/>
</dbReference>
<accession>A0A7R9KB35</accession>
<dbReference type="SUPFAM" id="SSF49599">
    <property type="entry name" value="TRAF domain-like"/>
    <property type="match status" value="1"/>
</dbReference>
<dbReference type="PANTHER" id="PTHR10131">
    <property type="entry name" value="TNF RECEPTOR ASSOCIATED FACTOR"/>
    <property type="match status" value="1"/>
</dbReference>
<evidence type="ECO:0000256" key="3">
    <source>
        <dbReference type="PROSITE-ProRule" id="PRU00175"/>
    </source>
</evidence>
<evidence type="ECO:0000313" key="7">
    <source>
        <dbReference type="Proteomes" id="UP000759131"/>
    </source>
</evidence>